<dbReference type="AlphaFoldDB" id="A0A5C7HMR8"/>
<comment type="caution">
    <text evidence="2">The sequence shown here is derived from an EMBL/GenBank/DDBJ whole genome shotgun (WGS) entry which is preliminary data.</text>
</comment>
<evidence type="ECO:0000256" key="1">
    <source>
        <dbReference type="SAM" id="MobiDB-lite"/>
    </source>
</evidence>
<gene>
    <name evidence="2" type="ORF">EZV62_016160</name>
</gene>
<accession>A0A5C7HMR8</accession>
<feature type="region of interest" description="Disordered" evidence="1">
    <location>
        <begin position="1"/>
        <end position="70"/>
    </location>
</feature>
<sequence>MMQFPQPTRPINSYDLESLHFSEEPSQSQAQPIDMDNCESCLPAETRHDPIQSHHNSQTSMEGGGGGEKAEELLKLIKELYEKLPESIRNHVNLDKLNGADEKLKGVEVDKTTMRGVNGPMDELQQKLERFKIKTVQLGGVVKQEDDKP</sequence>
<proteinExistence type="predicted"/>
<dbReference type="EMBL" id="VAHF01000007">
    <property type="protein sequence ID" value="TXG58331.1"/>
    <property type="molecule type" value="Genomic_DNA"/>
</dbReference>
<protein>
    <submittedName>
        <fullName evidence="2">Uncharacterized protein</fullName>
    </submittedName>
</protein>
<dbReference type="OrthoDB" id="1727236at2759"/>
<dbReference type="Proteomes" id="UP000323000">
    <property type="component" value="Chromosome 7"/>
</dbReference>
<keyword evidence="3" id="KW-1185">Reference proteome</keyword>
<name>A0A5C7HMR8_9ROSI</name>
<evidence type="ECO:0000313" key="3">
    <source>
        <dbReference type="Proteomes" id="UP000323000"/>
    </source>
</evidence>
<reference evidence="3" key="1">
    <citation type="journal article" date="2019" name="Gigascience">
        <title>De novo genome assembly of the endangered Acer yangbiense, a plant species with extremely small populations endemic to Yunnan Province, China.</title>
        <authorList>
            <person name="Yang J."/>
            <person name="Wariss H.M."/>
            <person name="Tao L."/>
            <person name="Zhang R."/>
            <person name="Yun Q."/>
            <person name="Hollingsworth P."/>
            <person name="Dao Z."/>
            <person name="Luo G."/>
            <person name="Guo H."/>
            <person name="Ma Y."/>
            <person name="Sun W."/>
        </authorList>
    </citation>
    <scope>NUCLEOTIDE SEQUENCE [LARGE SCALE GENOMIC DNA]</scope>
    <source>
        <strain evidence="3">cv. Malutang</strain>
    </source>
</reference>
<evidence type="ECO:0000313" key="2">
    <source>
        <dbReference type="EMBL" id="TXG58331.1"/>
    </source>
</evidence>
<organism evidence="2 3">
    <name type="scientific">Acer yangbiense</name>
    <dbReference type="NCBI Taxonomy" id="1000413"/>
    <lineage>
        <taxon>Eukaryota</taxon>
        <taxon>Viridiplantae</taxon>
        <taxon>Streptophyta</taxon>
        <taxon>Embryophyta</taxon>
        <taxon>Tracheophyta</taxon>
        <taxon>Spermatophyta</taxon>
        <taxon>Magnoliopsida</taxon>
        <taxon>eudicotyledons</taxon>
        <taxon>Gunneridae</taxon>
        <taxon>Pentapetalae</taxon>
        <taxon>rosids</taxon>
        <taxon>malvids</taxon>
        <taxon>Sapindales</taxon>
        <taxon>Sapindaceae</taxon>
        <taxon>Hippocastanoideae</taxon>
        <taxon>Acereae</taxon>
        <taxon>Acer</taxon>
    </lineage>
</organism>
<feature type="compositionally biased region" description="Polar residues" evidence="1">
    <location>
        <begin position="1"/>
        <end position="11"/>
    </location>
</feature>